<organism evidence="2 3">
    <name type="scientific">Cuscuta campestris</name>
    <dbReference type="NCBI Taxonomy" id="132261"/>
    <lineage>
        <taxon>Eukaryota</taxon>
        <taxon>Viridiplantae</taxon>
        <taxon>Streptophyta</taxon>
        <taxon>Embryophyta</taxon>
        <taxon>Tracheophyta</taxon>
        <taxon>Spermatophyta</taxon>
        <taxon>Magnoliopsida</taxon>
        <taxon>eudicotyledons</taxon>
        <taxon>Gunneridae</taxon>
        <taxon>Pentapetalae</taxon>
        <taxon>asterids</taxon>
        <taxon>lamiids</taxon>
        <taxon>Solanales</taxon>
        <taxon>Convolvulaceae</taxon>
        <taxon>Cuscuteae</taxon>
        <taxon>Cuscuta</taxon>
        <taxon>Cuscuta subgen. Grammica</taxon>
        <taxon>Cuscuta sect. Cleistogrammica</taxon>
    </lineage>
</organism>
<dbReference type="Proteomes" id="UP000595140">
    <property type="component" value="Unassembled WGS sequence"/>
</dbReference>
<keyword evidence="1" id="KW-0732">Signal</keyword>
<name>A0A484M821_9ASTE</name>
<keyword evidence="3" id="KW-1185">Reference proteome</keyword>
<evidence type="ECO:0000313" key="2">
    <source>
        <dbReference type="EMBL" id="VFQ84564.1"/>
    </source>
</evidence>
<protein>
    <submittedName>
        <fullName evidence="2">Uncharacterized protein</fullName>
    </submittedName>
</protein>
<dbReference type="EMBL" id="OOIL02002786">
    <property type="protein sequence ID" value="VFQ84564.1"/>
    <property type="molecule type" value="Genomic_DNA"/>
</dbReference>
<accession>A0A484M821</accession>
<proteinExistence type="predicted"/>
<feature type="signal peptide" evidence="1">
    <location>
        <begin position="1"/>
        <end position="21"/>
    </location>
</feature>
<gene>
    <name evidence="2" type="ORF">CCAM_LOCUS26340</name>
</gene>
<dbReference type="AlphaFoldDB" id="A0A484M821"/>
<sequence length="70" mass="7814">MFLMIVNLALFAWLRWSRVSLRRVRRSIDAAGIYAMASTGAVQTLRKKPLTPAIASAKAAITPLEMHVKF</sequence>
<feature type="chain" id="PRO_5019777685" evidence="1">
    <location>
        <begin position="22"/>
        <end position="70"/>
    </location>
</feature>
<reference evidence="2 3" key="1">
    <citation type="submission" date="2018-04" db="EMBL/GenBank/DDBJ databases">
        <authorList>
            <person name="Vogel A."/>
        </authorList>
    </citation>
    <scope>NUCLEOTIDE SEQUENCE [LARGE SCALE GENOMIC DNA]</scope>
</reference>
<evidence type="ECO:0000313" key="3">
    <source>
        <dbReference type="Proteomes" id="UP000595140"/>
    </source>
</evidence>
<evidence type="ECO:0000256" key="1">
    <source>
        <dbReference type="SAM" id="SignalP"/>
    </source>
</evidence>